<reference evidence="3" key="1">
    <citation type="journal article" date="2019" name="Int. J. Syst. Evol. Microbiol.">
        <title>The Global Catalogue of Microorganisms (GCM) 10K type strain sequencing project: providing services to taxonomists for standard genome sequencing and annotation.</title>
        <authorList>
            <consortium name="The Broad Institute Genomics Platform"/>
            <consortium name="The Broad Institute Genome Sequencing Center for Infectious Disease"/>
            <person name="Wu L."/>
            <person name="Ma J."/>
        </authorList>
    </citation>
    <scope>NUCLEOTIDE SEQUENCE [LARGE SCALE GENOMIC DNA]</scope>
    <source>
        <strain evidence="3">CCM 8951</strain>
    </source>
</reference>
<feature type="transmembrane region" description="Helical" evidence="1">
    <location>
        <begin position="174"/>
        <end position="203"/>
    </location>
</feature>
<feature type="transmembrane region" description="Helical" evidence="1">
    <location>
        <begin position="58"/>
        <end position="81"/>
    </location>
</feature>
<dbReference type="EMBL" id="JBHTOF010000101">
    <property type="protein sequence ID" value="MFD1466372.1"/>
    <property type="molecule type" value="Genomic_DNA"/>
</dbReference>
<accession>A0ABW4DP08</accession>
<protein>
    <submittedName>
        <fullName evidence="2">ABC transporter permease</fullName>
    </submittedName>
</protein>
<keyword evidence="1" id="KW-0472">Membrane</keyword>
<feature type="transmembrane region" description="Helical" evidence="1">
    <location>
        <begin position="309"/>
        <end position="328"/>
    </location>
</feature>
<comment type="caution">
    <text evidence="2">The sequence shown here is derived from an EMBL/GenBank/DDBJ whole genome shotgun (WGS) entry which is preliminary data.</text>
</comment>
<dbReference type="PIRSF" id="PIRSF037259">
    <property type="entry name" value="EcsB_ABC"/>
    <property type="match status" value="1"/>
</dbReference>
<feature type="transmembrane region" description="Helical" evidence="1">
    <location>
        <begin position="285"/>
        <end position="303"/>
    </location>
</feature>
<keyword evidence="1" id="KW-1133">Transmembrane helix</keyword>
<organism evidence="2 3">
    <name type="scientific">Lapidilactobacillus mulanensis</name>
    <dbReference type="NCBI Taxonomy" id="2485999"/>
    <lineage>
        <taxon>Bacteria</taxon>
        <taxon>Bacillati</taxon>
        <taxon>Bacillota</taxon>
        <taxon>Bacilli</taxon>
        <taxon>Lactobacillales</taxon>
        <taxon>Lactobacillaceae</taxon>
        <taxon>Lapidilactobacillus</taxon>
    </lineage>
</organism>
<dbReference type="InterPro" id="IPR010288">
    <property type="entry name" value="EcsB_ABC"/>
</dbReference>
<feature type="transmembrane region" description="Helical" evidence="1">
    <location>
        <begin position="22"/>
        <end position="46"/>
    </location>
</feature>
<dbReference type="Pfam" id="PF05975">
    <property type="entry name" value="EcsB"/>
    <property type="match status" value="1"/>
</dbReference>
<dbReference type="RefSeq" id="WP_164506562.1">
    <property type="nucleotide sequence ID" value="NZ_JBHTOF010000101.1"/>
</dbReference>
<feature type="transmembrane region" description="Helical" evidence="1">
    <location>
        <begin position="378"/>
        <end position="399"/>
    </location>
</feature>
<name>A0ABW4DP08_9LACO</name>
<feature type="transmembrane region" description="Helical" evidence="1">
    <location>
        <begin position="105"/>
        <end position="127"/>
    </location>
</feature>
<gene>
    <name evidence="2" type="ORF">ACFQ4L_09900</name>
</gene>
<sequence>MHKFDDLWPTRRRRHLLKQSKYLQYVFNDHLMIALIFLGGALAYWYSQRLALIKQPVWWGPLVLVPMLLLSLSVGHLATLLRPADQIFLLPAEHQLRKYFDHARVYSLAIPFVAIIAIVGILTPFALRATRIDWLNWLFILISLLRLKDVHLSLQLAELYDFDPQFKQRWTGLFWLFSMIGILIGVYGLGWLFAILTLGLTILGQSQLYKLLPARRLLWQTAIDKESQRQSVIDRFYNLFVDIPGISGKIRRRQWLDPLLHQFAGTKSAAYQYLYSRALLRRTEYGNIWLRFCLVGVLLIFVINQPLILLIIVLLFLFLTGYQLLPLYHHFDHNALTSIYPIDHHQQQRSFLKLMRRVLLIEWFVDAIALVISFRAQLWSWIIIAAGLAVVLIFAQLYLPFRLKKKQKGN</sequence>
<keyword evidence="1" id="KW-0812">Transmembrane</keyword>
<evidence type="ECO:0000313" key="2">
    <source>
        <dbReference type="EMBL" id="MFD1466372.1"/>
    </source>
</evidence>
<keyword evidence="3" id="KW-1185">Reference proteome</keyword>
<feature type="transmembrane region" description="Helical" evidence="1">
    <location>
        <begin position="354"/>
        <end position="372"/>
    </location>
</feature>
<evidence type="ECO:0000313" key="3">
    <source>
        <dbReference type="Proteomes" id="UP001597244"/>
    </source>
</evidence>
<evidence type="ECO:0000256" key="1">
    <source>
        <dbReference type="SAM" id="Phobius"/>
    </source>
</evidence>
<dbReference type="Proteomes" id="UP001597244">
    <property type="component" value="Unassembled WGS sequence"/>
</dbReference>
<proteinExistence type="predicted"/>